<dbReference type="PANTHER" id="PTHR36539">
    <property type="entry name" value="ETHANOLAMINE UTILIZATION PROTEIN EUTN"/>
    <property type="match status" value="1"/>
</dbReference>
<dbReference type="EMBL" id="PFFQ01000041">
    <property type="protein sequence ID" value="PIW15960.1"/>
    <property type="molecule type" value="Genomic_DNA"/>
</dbReference>
<evidence type="ECO:0000313" key="3">
    <source>
        <dbReference type="EMBL" id="PIW15960.1"/>
    </source>
</evidence>
<comment type="caution">
    <text evidence="3">The sequence shown here is derived from an EMBL/GenBank/DDBJ whole genome shotgun (WGS) entry which is preliminary data.</text>
</comment>
<reference evidence="3 4" key="1">
    <citation type="submission" date="2017-09" db="EMBL/GenBank/DDBJ databases">
        <title>Depth-based differentiation of microbial function through sediment-hosted aquifers and enrichment of novel symbionts in the deep terrestrial subsurface.</title>
        <authorList>
            <person name="Probst A.J."/>
            <person name="Ladd B."/>
            <person name="Jarett J.K."/>
            <person name="Geller-Mcgrath D.E."/>
            <person name="Sieber C.M."/>
            <person name="Emerson J.B."/>
            <person name="Anantharaman K."/>
            <person name="Thomas B.C."/>
            <person name="Malmstrom R."/>
            <person name="Stieglmeier M."/>
            <person name="Klingl A."/>
            <person name="Woyke T."/>
            <person name="Ryan C.M."/>
            <person name="Banfield J.F."/>
        </authorList>
    </citation>
    <scope>NUCLEOTIDE SEQUENCE [LARGE SCALE GENOMIC DNA]</scope>
    <source>
        <strain evidence="3">CG17_big_fil_post_rev_8_21_14_2_50_48_46</strain>
    </source>
</reference>
<dbReference type="CDD" id="cd01614">
    <property type="entry name" value="EutN_CcmL"/>
    <property type="match status" value="1"/>
</dbReference>
<dbReference type="PROSITE" id="PS51932">
    <property type="entry name" value="BMV"/>
    <property type="match status" value="1"/>
</dbReference>
<proteinExistence type="predicted"/>
<evidence type="ECO:0000256" key="1">
    <source>
        <dbReference type="ARBA" id="ARBA00024322"/>
    </source>
</evidence>
<name>A0A2M7G2D1_9BACT</name>
<dbReference type="GO" id="GO:0031469">
    <property type="term" value="C:bacterial microcompartment"/>
    <property type="evidence" value="ECO:0007669"/>
    <property type="project" value="UniProtKB-SubCell"/>
</dbReference>
<dbReference type="PANTHER" id="PTHR36539:SF1">
    <property type="entry name" value="BACTERIAL MICROCOMPARTMENT SHELL VERTEX PROTEIN EUTN"/>
    <property type="match status" value="1"/>
</dbReference>
<evidence type="ECO:0000256" key="2">
    <source>
        <dbReference type="ARBA" id="ARBA00024446"/>
    </source>
</evidence>
<protein>
    <recommendedName>
        <fullName evidence="5">Ethanolamine utilization protein EutN</fullName>
    </recommendedName>
</protein>
<dbReference type="Pfam" id="PF03319">
    <property type="entry name" value="EutN_CcmL"/>
    <property type="match status" value="1"/>
</dbReference>
<accession>A0A2M7G2D1</accession>
<dbReference type="InterPro" id="IPR004992">
    <property type="entry name" value="EutN_CcmL"/>
</dbReference>
<dbReference type="Proteomes" id="UP000231019">
    <property type="component" value="Unassembled WGS sequence"/>
</dbReference>
<dbReference type="AlphaFoldDB" id="A0A2M7G2D1"/>
<dbReference type="InterPro" id="IPR036677">
    <property type="entry name" value="EutN_CcmL_sf"/>
</dbReference>
<organism evidence="3 4">
    <name type="scientific">bacterium (Candidatus Blackallbacteria) CG17_big_fil_post_rev_8_21_14_2_50_48_46</name>
    <dbReference type="NCBI Taxonomy" id="2014261"/>
    <lineage>
        <taxon>Bacteria</taxon>
        <taxon>Candidatus Blackallbacteria</taxon>
    </lineage>
</organism>
<keyword evidence="2" id="KW-1283">Bacterial microcompartment</keyword>
<evidence type="ECO:0008006" key="5">
    <source>
        <dbReference type="Google" id="ProtNLM"/>
    </source>
</evidence>
<dbReference type="SUPFAM" id="SSF159133">
    <property type="entry name" value="EutN/CcmL-like"/>
    <property type="match status" value="1"/>
</dbReference>
<comment type="subcellular location">
    <subcellularLocation>
        <location evidence="1">Bacterial microcompartment</location>
    </subcellularLocation>
</comment>
<evidence type="ECO:0000313" key="4">
    <source>
        <dbReference type="Proteomes" id="UP000231019"/>
    </source>
</evidence>
<dbReference type="Gene3D" id="2.40.50.220">
    <property type="entry name" value="EutN/Ccml"/>
    <property type="match status" value="1"/>
</dbReference>
<gene>
    <name evidence="3" type="ORF">COW36_14680</name>
</gene>
<sequence length="95" mass="10237">MRLARVIGSVVATVKHQALNGRKLLMVQPIDPYGEDQGEQVIAVDQVQAGIGDKVLLLEEGTSSRQILHYENAPIRCVIVGIVDHVELAAQPASV</sequence>